<dbReference type="EMBL" id="JACHND010000001">
    <property type="protein sequence ID" value="MBB4699721.1"/>
    <property type="molecule type" value="Genomic_DNA"/>
</dbReference>
<feature type="compositionally biased region" description="Polar residues" evidence="1">
    <location>
        <begin position="141"/>
        <end position="152"/>
    </location>
</feature>
<protein>
    <submittedName>
        <fullName evidence="3">Uncharacterized protein</fullName>
    </submittedName>
</protein>
<feature type="region of interest" description="Disordered" evidence="1">
    <location>
        <begin position="254"/>
        <end position="305"/>
    </location>
</feature>
<evidence type="ECO:0000313" key="4">
    <source>
        <dbReference type="Proteomes" id="UP000542210"/>
    </source>
</evidence>
<evidence type="ECO:0000313" key="3">
    <source>
        <dbReference type="EMBL" id="MBB4699721.1"/>
    </source>
</evidence>
<evidence type="ECO:0000256" key="2">
    <source>
        <dbReference type="SAM" id="SignalP"/>
    </source>
</evidence>
<feature type="region of interest" description="Disordered" evidence="1">
    <location>
        <begin position="121"/>
        <end position="161"/>
    </location>
</feature>
<comment type="caution">
    <text evidence="3">The sequence shown here is derived from an EMBL/GenBank/DDBJ whole genome shotgun (WGS) entry which is preliminary data.</text>
</comment>
<feature type="signal peptide" evidence="2">
    <location>
        <begin position="1"/>
        <end position="22"/>
    </location>
</feature>
<name>A0A7W7D432_9ACTN</name>
<proteinExistence type="predicted"/>
<dbReference type="AlphaFoldDB" id="A0A7W7D432"/>
<accession>A0A7W7D432</accession>
<gene>
    <name evidence="3" type="ORF">BJ982_001265</name>
</gene>
<dbReference type="RefSeq" id="WP_184877466.1">
    <property type="nucleotide sequence ID" value="NZ_BOOV01000031.1"/>
</dbReference>
<reference evidence="3 4" key="1">
    <citation type="submission" date="2020-08" db="EMBL/GenBank/DDBJ databases">
        <title>Sequencing the genomes of 1000 actinobacteria strains.</title>
        <authorList>
            <person name="Klenk H.-P."/>
        </authorList>
    </citation>
    <scope>NUCLEOTIDE SEQUENCE [LARGE SCALE GENOMIC DNA]</scope>
    <source>
        <strain evidence="3 4">DSM 45784</strain>
    </source>
</reference>
<feature type="chain" id="PRO_5031388954" evidence="2">
    <location>
        <begin position="23"/>
        <end position="305"/>
    </location>
</feature>
<keyword evidence="2" id="KW-0732">Signal</keyword>
<evidence type="ECO:0000256" key="1">
    <source>
        <dbReference type="SAM" id="MobiDB-lite"/>
    </source>
</evidence>
<sequence length="305" mass="31127">MSARIRWTAPVLAAALCTPAHAAYAGQASPSPDMPVAQAFDGDKPLSSVAKVTERCAERPGDCRFTIDKSASGEYYSAVKSLGNAVINCTLHSIKVTRQVTLRTSTSDNLGGHIAGKISAEGSVNGSGEITGGVNAEGNGSFDTPNKQQGPSATVGAKAGANGSGKISGSLGVKGAFEGAFQLQYQRTWTTENTESTSYDVTVPSGDALVFGASSAMQRIAGTITVGGLQIREVVVDGPSSINTSTFFASTMTAPGGTCQRLRPEDKPPTGGPGDRLAAGGLTELTAPPPGARLKERVTLPVGRP</sequence>
<keyword evidence="4" id="KW-1185">Reference proteome</keyword>
<dbReference type="Proteomes" id="UP000542210">
    <property type="component" value="Unassembled WGS sequence"/>
</dbReference>
<organism evidence="3 4">
    <name type="scientific">Sphaerisporangium siamense</name>
    <dbReference type="NCBI Taxonomy" id="795645"/>
    <lineage>
        <taxon>Bacteria</taxon>
        <taxon>Bacillati</taxon>
        <taxon>Actinomycetota</taxon>
        <taxon>Actinomycetes</taxon>
        <taxon>Streptosporangiales</taxon>
        <taxon>Streptosporangiaceae</taxon>
        <taxon>Sphaerisporangium</taxon>
    </lineage>
</organism>